<evidence type="ECO:0008006" key="4">
    <source>
        <dbReference type="Google" id="ProtNLM"/>
    </source>
</evidence>
<name>A0A8X8B6B3_BRACI</name>
<keyword evidence="3" id="KW-1185">Reference proteome</keyword>
<dbReference type="Proteomes" id="UP000886595">
    <property type="component" value="Unassembled WGS sequence"/>
</dbReference>
<feature type="signal peptide" evidence="1">
    <location>
        <begin position="1"/>
        <end position="20"/>
    </location>
</feature>
<accession>A0A8X8B6B3</accession>
<dbReference type="EMBL" id="JAAMPC010000002">
    <property type="protein sequence ID" value="KAG2325974.1"/>
    <property type="molecule type" value="Genomic_DNA"/>
</dbReference>
<evidence type="ECO:0000256" key="1">
    <source>
        <dbReference type="SAM" id="SignalP"/>
    </source>
</evidence>
<protein>
    <recommendedName>
        <fullName evidence="4">Secreted protein</fullName>
    </recommendedName>
</protein>
<proteinExistence type="predicted"/>
<evidence type="ECO:0000313" key="3">
    <source>
        <dbReference type="Proteomes" id="UP000886595"/>
    </source>
</evidence>
<feature type="chain" id="PRO_5036477298" description="Secreted protein" evidence="1">
    <location>
        <begin position="21"/>
        <end position="151"/>
    </location>
</feature>
<organism evidence="2 3">
    <name type="scientific">Brassica carinata</name>
    <name type="common">Ethiopian mustard</name>
    <name type="synonym">Abyssinian cabbage</name>
    <dbReference type="NCBI Taxonomy" id="52824"/>
    <lineage>
        <taxon>Eukaryota</taxon>
        <taxon>Viridiplantae</taxon>
        <taxon>Streptophyta</taxon>
        <taxon>Embryophyta</taxon>
        <taxon>Tracheophyta</taxon>
        <taxon>Spermatophyta</taxon>
        <taxon>Magnoliopsida</taxon>
        <taxon>eudicotyledons</taxon>
        <taxon>Gunneridae</taxon>
        <taxon>Pentapetalae</taxon>
        <taxon>rosids</taxon>
        <taxon>malvids</taxon>
        <taxon>Brassicales</taxon>
        <taxon>Brassicaceae</taxon>
        <taxon>Brassiceae</taxon>
        <taxon>Brassica</taxon>
    </lineage>
</organism>
<keyword evidence="1" id="KW-0732">Signal</keyword>
<comment type="caution">
    <text evidence="2">The sequence shown here is derived from an EMBL/GenBank/DDBJ whole genome shotgun (WGS) entry which is preliminary data.</text>
</comment>
<gene>
    <name evidence="2" type="ORF">Bca52824_008702</name>
</gene>
<evidence type="ECO:0000313" key="2">
    <source>
        <dbReference type="EMBL" id="KAG2325974.1"/>
    </source>
</evidence>
<dbReference type="AlphaFoldDB" id="A0A8X8B6B3"/>
<reference evidence="2 3" key="1">
    <citation type="submission" date="2020-02" db="EMBL/GenBank/DDBJ databases">
        <authorList>
            <person name="Ma Q."/>
            <person name="Huang Y."/>
            <person name="Song X."/>
            <person name="Pei D."/>
        </authorList>
    </citation>
    <scope>NUCLEOTIDE SEQUENCE [LARGE SCALE GENOMIC DNA]</scope>
    <source>
        <strain evidence="2">Sxm20200214</strain>
        <tissue evidence="2">Leaf</tissue>
    </source>
</reference>
<sequence length="151" mass="16584">MWSSMALWLLLVVPPRFVAPTLLPLVTSEQERRLCVWSGVFGVRFVRFVEAEMESNSSLNCSSVLKTSSGVAVLRVVDRHVVALGLCSHPSASQAHLVLFGGVASLFYAGLEAQRSGSSGVSTRFLHCPLRFWRCSPLSSDCLRSQEVWSV</sequence>